<feature type="transmembrane region" description="Helical" evidence="5">
    <location>
        <begin position="225"/>
        <end position="249"/>
    </location>
</feature>
<evidence type="ECO:0000313" key="10">
    <source>
        <dbReference type="Proteomes" id="UP001595947"/>
    </source>
</evidence>
<evidence type="ECO:0000256" key="2">
    <source>
        <dbReference type="ARBA" id="ARBA00022692"/>
    </source>
</evidence>
<feature type="transmembrane region" description="Helical" evidence="5">
    <location>
        <begin position="23"/>
        <end position="44"/>
    </location>
</feature>
<feature type="compositionally biased region" description="Low complexity" evidence="7">
    <location>
        <begin position="136"/>
        <end position="145"/>
    </location>
</feature>
<comment type="catalytic activity">
    <reaction evidence="5">
        <text>a quinone + NADH + 5 H(+)(in) = a quinol + NAD(+) + 4 H(+)(out)</text>
        <dbReference type="Rhea" id="RHEA:57888"/>
        <dbReference type="ChEBI" id="CHEBI:15378"/>
        <dbReference type="ChEBI" id="CHEBI:24646"/>
        <dbReference type="ChEBI" id="CHEBI:57540"/>
        <dbReference type="ChEBI" id="CHEBI:57945"/>
        <dbReference type="ChEBI" id="CHEBI:132124"/>
    </reaction>
</comment>
<accession>A0ABV9YU43</accession>
<evidence type="ECO:0000256" key="3">
    <source>
        <dbReference type="ARBA" id="ARBA00022989"/>
    </source>
</evidence>
<gene>
    <name evidence="5 9" type="primary">nuoN</name>
    <name evidence="9" type="ORF">ACFPBZ_22285</name>
</gene>
<comment type="subunit">
    <text evidence="5">NDH-1 is composed of 14 different subunits. Subunits NuoA, H, J, K, L, M, N constitute the membrane sector of the complex.</text>
</comment>
<keyword evidence="2 5" id="KW-0812">Transmembrane</keyword>
<feature type="transmembrane region" description="Helical" evidence="5">
    <location>
        <begin position="166"/>
        <end position="186"/>
    </location>
</feature>
<feature type="transmembrane region" description="Helical" evidence="5">
    <location>
        <begin position="339"/>
        <end position="358"/>
    </location>
</feature>
<protein>
    <recommendedName>
        <fullName evidence="5">NADH-quinone oxidoreductase subunit N</fullName>
        <ecNumber evidence="5">7.1.1.-</ecNumber>
    </recommendedName>
    <alternativeName>
        <fullName evidence="5">NADH dehydrogenase I subunit N</fullName>
    </alternativeName>
    <alternativeName>
        <fullName evidence="5">NDH-1 subunit N</fullName>
    </alternativeName>
</protein>
<comment type="similarity">
    <text evidence="5">Belongs to the complex I subunit 2 family.</text>
</comment>
<comment type="caution">
    <text evidence="9">The sequence shown here is derived from an EMBL/GenBank/DDBJ whole genome shotgun (WGS) entry which is preliminary data.</text>
</comment>
<keyword evidence="5" id="KW-0520">NAD</keyword>
<proteinExistence type="inferred from homology"/>
<comment type="subcellular location">
    <subcellularLocation>
        <location evidence="5">Cell membrane</location>
        <topology evidence="5">Multi-pass membrane protein</topology>
    </subcellularLocation>
    <subcellularLocation>
        <location evidence="1">Endomembrane system</location>
        <topology evidence="1">Multi-pass membrane protein</topology>
    </subcellularLocation>
    <subcellularLocation>
        <location evidence="6">Membrane</location>
        <topology evidence="6">Multi-pass membrane protein</topology>
    </subcellularLocation>
</comment>
<feature type="transmembrane region" description="Helical" evidence="5">
    <location>
        <begin position="474"/>
        <end position="498"/>
    </location>
</feature>
<evidence type="ECO:0000313" key="9">
    <source>
        <dbReference type="EMBL" id="MFC5064968.1"/>
    </source>
</evidence>
<reference evidence="10" key="1">
    <citation type="journal article" date="2019" name="Int. J. Syst. Evol. Microbiol.">
        <title>The Global Catalogue of Microorganisms (GCM) 10K type strain sequencing project: providing services to taxonomists for standard genome sequencing and annotation.</title>
        <authorList>
            <consortium name="The Broad Institute Genomics Platform"/>
            <consortium name="The Broad Institute Genome Sequencing Center for Infectious Disease"/>
            <person name="Wu L."/>
            <person name="Ma J."/>
        </authorList>
    </citation>
    <scope>NUCLEOTIDE SEQUENCE [LARGE SCALE GENOMIC DNA]</scope>
    <source>
        <strain evidence="10">CGMCC 4.7093</strain>
    </source>
</reference>
<feature type="domain" description="NADH:quinone oxidoreductase/Mrp antiporter transmembrane" evidence="8">
    <location>
        <begin position="189"/>
        <end position="484"/>
    </location>
</feature>
<keyword evidence="5" id="KW-0874">Quinone</keyword>
<sequence>MSLTTSFADQASFSEAIGVDYGALAPLLIVLGGACVSVLLEAVLPRASRPRVQVTFTLAVIAVALVTVIVRATGDAPATVVLAGSLSVDAPSLFLWGTLLALAIPSVLMLADRSIEPGGVFVADPEALAEAQERALAGSRRSSGSTGSGSGGVAARRAPTGGDEPPAMHTEIFAFVLFALGGMLAFCAANDLLTMFVALEVLSLPLYLLCGLARRRRLLSQESAVKYFLLGAFASAFFLYGVALLYGYSGSVRLSDISASAAGSLSSDTLLFAGLALLVVGLMFKASVGPFHTWTPDVYQGAPTPVTAFMAACTKVAAFGAILRVFSVAFGTTTLEWRGVLWAVAIASMVIGTVFGLTQTDLKRMVAYSSVAHAGFLLIGCLAITPAGLSGTLFYLLAYGFTTIAILGLVSLVRTAEGEAGHLSAYAGLATRSPVVAAALSFSLLALAGVPLTSGFTAKFAVFSAGLADGMAPLVIVGLVCSAIAAFFYLRVIVLMYFSEPDPQGPTVTLPGPMTTVAITLGVAVTLLLGVLPTAALEWAGAGPFLG</sequence>
<keyword evidence="3 5" id="KW-1133">Transmembrane helix</keyword>
<dbReference type="InterPro" id="IPR010096">
    <property type="entry name" value="NADH-Q_OxRdtase_suN/2"/>
</dbReference>
<feature type="transmembrane region" description="Helical" evidence="5">
    <location>
        <begin position="192"/>
        <end position="213"/>
    </location>
</feature>
<feature type="transmembrane region" description="Helical" evidence="5">
    <location>
        <begin position="393"/>
        <end position="413"/>
    </location>
</feature>
<dbReference type="NCBIfam" id="TIGR01770">
    <property type="entry name" value="NDH_I_N"/>
    <property type="match status" value="1"/>
</dbReference>
<evidence type="ECO:0000256" key="7">
    <source>
        <dbReference type="SAM" id="MobiDB-lite"/>
    </source>
</evidence>
<dbReference type="EMBL" id="JBHSIV010000029">
    <property type="protein sequence ID" value="MFC5064968.1"/>
    <property type="molecule type" value="Genomic_DNA"/>
</dbReference>
<keyword evidence="5" id="KW-1003">Cell membrane</keyword>
<feature type="transmembrane region" description="Helical" evidence="5">
    <location>
        <begin position="93"/>
        <end position="111"/>
    </location>
</feature>
<evidence type="ECO:0000256" key="6">
    <source>
        <dbReference type="RuleBase" id="RU000320"/>
    </source>
</evidence>
<organism evidence="9 10">
    <name type="scientific">Actinomycetospora atypica</name>
    <dbReference type="NCBI Taxonomy" id="1290095"/>
    <lineage>
        <taxon>Bacteria</taxon>
        <taxon>Bacillati</taxon>
        <taxon>Actinomycetota</taxon>
        <taxon>Actinomycetes</taxon>
        <taxon>Pseudonocardiales</taxon>
        <taxon>Pseudonocardiaceae</taxon>
        <taxon>Actinomycetospora</taxon>
    </lineage>
</organism>
<name>A0ABV9YU43_9PSEU</name>
<feature type="region of interest" description="Disordered" evidence="7">
    <location>
        <begin position="136"/>
        <end position="162"/>
    </location>
</feature>
<keyword evidence="10" id="KW-1185">Reference proteome</keyword>
<feature type="transmembrane region" description="Helical" evidence="5">
    <location>
        <begin position="510"/>
        <end position="532"/>
    </location>
</feature>
<keyword evidence="5" id="KW-1278">Translocase</keyword>
<dbReference type="PANTHER" id="PTHR22773">
    <property type="entry name" value="NADH DEHYDROGENASE"/>
    <property type="match status" value="1"/>
</dbReference>
<evidence type="ECO:0000256" key="4">
    <source>
        <dbReference type="ARBA" id="ARBA00023136"/>
    </source>
</evidence>
<dbReference type="EC" id="7.1.1.-" evidence="5"/>
<dbReference type="Proteomes" id="UP001595947">
    <property type="component" value="Unassembled WGS sequence"/>
</dbReference>
<evidence type="ECO:0000256" key="5">
    <source>
        <dbReference type="HAMAP-Rule" id="MF_00445"/>
    </source>
</evidence>
<keyword evidence="4 5" id="KW-0472">Membrane</keyword>
<dbReference type="NCBIfam" id="NF004441">
    <property type="entry name" value="PRK05777.1-4"/>
    <property type="match status" value="1"/>
</dbReference>
<feature type="transmembrane region" description="Helical" evidence="5">
    <location>
        <begin position="269"/>
        <end position="288"/>
    </location>
</feature>
<keyword evidence="5" id="KW-0813">Transport</keyword>
<dbReference type="RefSeq" id="WP_378038308.1">
    <property type="nucleotide sequence ID" value="NZ_JBHSIV010000029.1"/>
</dbReference>
<feature type="transmembrane region" description="Helical" evidence="5">
    <location>
        <begin position="308"/>
        <end position="327"/>
    </location>
</feature>
<feature type="transmembrane region" description="Helical" evidence="5">
    <location>
        <begin position="365"/>
        <end position="387"/>
    </location>
</feature>
<dbReference type="Pfam" id="PF00361">
    <property type="entry name" value="Proton_antipo_M"/>
    <property type="match status" value="1"/>
</dbReference>
<dbReference type="HAMAP" id="MF_00445">
    <property type="entry name" value="NDH1_NuoN_1"/>
    <property type="match status" value="1"/>
</dbReference>
<evidence type="ECO:0000259" key="8">
    <source>
        <dbReference type="Pfam" id="PF00361"/>
    </source>
</evidence>
<feature type="transmembrane region" description="Helical" evidence="5">
    <location>
        <begin position="56"/>
        <end position="73"/>
    </location>
</feature>
<feature type="transmembrane region" description="Helical" evidence="5">
    <location>
        <begin position="434"/>
        <end position="454"/>
    </location>
</feature>
<evidence type="ECO:0000256" key="1">
    <source>
        <dbReference type="ARBA" id="ARBA00004127"/>
    </source>
</evidence>
<dbReference type="InterPro" id="IPR001750">
    <property type="entry name" value="ND/Mrp_TM"/>
</dbReference>
<comment type="function">
    <text evidence="5">NDH-1 shuttles electrons from NADH, via FMN and iron-sulfur (Fe-S) centers, to quinones in the respiratory chain. The immediate electron acceptor for the enzyme in this species is believed to be a menaquinone. Couples the redox reaction to proton translocation (for every two electrons transferred, four hydrogen ions are translocated across the cytoplasmic membrane), and thus conserves the redox energy in a proton gradient.</text>
</comment>